<organism evidence="3 4">
    <name type="scientific">Methanofollis fontis</name>
    <dbReference type="NCBI Taxonomy" id="2052832"/>
    <lineage>
        <taxon>Archaea</taxon>
        <taxon>Methanobacteriati</taxon>
        <taxon>Methanobacteriota</taxon>
        <taxon>Stenosarchaea group</taxon>
        <taxon>Methanomicrobia</taxon>
        <taxon>Methanomicrobiales</taxon>
        <taxon>Methanomicrobiaceae</taxon>
        <taxon>Methanofollis</taxon>
    </lineage>
</organism>
<evidence type="ECO:0008006" key="5">
    <source>
        <dbReference type="Google" id="ProtNLM"/>
    </source>
</evidence>
<keyword evidence="2" id="KW-0812">Transmembrane</keyword>
<feature type="compositionally biased region" description="Acidic residues" evidence="1">
    <location>
        <begin position="264"/>
        <end position="273"/>
    </location>
</feature>
<protein>
    <recommendedName>
        <fullName evidence="5">DUF4203 domain-containing protein</fullName>
    </recommendedName>
</protein>
<feature type="compositionally biased region" description="Basic and acidic residues" evidence="1">
    <location>
        <begin position="248"/>
        <end position="263"/>
    </location>
</feature>
<feature type="transmembrane region" description="Helical" evidence="2">
    <location>
        <begin position="214"/>
        <end position="237"/>
    </location>
</feature>
<feature type="transmembrane region" description="Helical" evidence="2">
    <location>
        <begin position="60"/>
        <end position="78"/>
    </location>
</feature>
<evidence type="ECO:0000256" key="1">
    <source>
        <dbReference type="SAM" id="MobiDB-lite"/>
    </source>
</evidence>
<comment type="caution">
    <text evidence="3">The sequence shown here is derived from an EMBL/GenBank/DDBJ whole genome shotgun (WGS) entry which is preliminary data.</text>
</comment>
<dbReference type="EMBL" id="PGCL01000003">
    <property type="protein sequence ID" value="TAJ43884.1"/>
    <property type="molecule type" value="Genomic_DNA"/>
</dbReference>
<name>A0A483CT81_9EURY</name>
<feature type="transmembrane region" description="Helical" evidence="2">
    <location>
        <begin position="165"/>
        <end position="194"/>
    </location>
</feature>
<sequence>MAVGIYLAAVLLMVGLKGTAFGTEIGITLIGYYVVFATLWLIFAALIILGYIVFWKLVKWFLIVSILVTVLVALLQVWGGNGMLSFLAFAPFAYAVSIFFLFGLFFLGSVLGIGTVGGMIFCLPLVCLAASGCDASNFPVLGVIAFVAGFAFFSYAFWKVYKKIILPFCFGFSLSFVSALVASIVAGILFAGVYSPHFLEFMYYMMDPRNLSEIGDIFSIFLQHFGIIIVLSGLVGLGTVIADADIRGEEQQRTDQETQSREPEEPENLEVSA</sequence>
<evidence type="ECO:0000256" key="2">
    <source>
        <dbReference type="SAM" id="Phobius"/>
    </source>
</evidence>
<feature type="transmembrane region" description="Helical" evidence="2">
    <location>
        <begin position="32"/>
        <end position="53"/>
    </location>
</feature>
<feature type="region of interest" description="Disordered" evidence="1">
    <location>
        <begin position="248"/>
        <end position="273"/>
    </location>
</feature>
<reference evidence="3 4" key="1">
    <citation type="submission" date="2017-11" db="EMBL/GenBank/DDBJ databases">
        <title>Isolation and Characterization of Methanofollis Species from Methane Seep Offshore SW Taiwan.</title>
        <authorList>
            <person name="Teng N.-H."/>
            <person name="Lai M.-C."/>
            <person name="Chen S.-C."/>
        </authorList>
    </citation>
    <scope>NUCLEOTIDE SEQUENCE [LARGE SCALE GENOMIC DNA]</scope>
    <source>
        <strain evidence="3 4">FWC-SCC2</strain>
    </source>
</reference>
<evidence type="ECO:0000313" key="4">
    <source>
        <dbReference type="Proteomes" id="UP000292580"/>
    </source>
</evidence>
<keyword evidence="4" id="KW-1185">Reference proteome</keyword>
<dbReference type="RefSeq" id="WP_165394824.1">
    <property type="nucleotide sequence ID" value="NZ_PGCL01000003.1"/>
</dbReference>
<evidence type="ECO:0000313" key="3">
    <source>
        <dbReference type="EMBL" id="TAJ43884.1"/>
    </source>
</evidence>
<feature type="transmembrane region" description="Helical" evidence="2">
    <location>
        <begin position="138"/>
        <end position="158"/>
    </location>
</feature>
<keyword evidence="2" id="KW-0472">Membrane</keyword>
<dbReference type="Proteomes" id="UP000292580">
    <property type="component" value="Unassembled WGS sequence"/>
</dbReference>
<accession>A0A483CT81</accession>
<keyword evidence="2" id="KW-1133">Transmembrane helix</keyword>
<dbReference type="AlphaFoldDB" id="A0A483CT81"/>
<feature type="transmembrane region" description="Helical" evidence="2">
    <location>
        <begin position="84"/>
        <end position="106"/>
    </location>
</feature>
<feature type="transmembrane region" description="Helical" evidence="2">
    <location>
        <begin position="113"/>
        <end position="132"/>
    </location>
</feature>
<gene>
    <name evidence="3" type="ORF">CUJ86_07425</name>
</gene>
<proteinExistence type="predicted"/>